<evidence type="ECO:0000259" key="2">
    <source>
        <dbReference type="Pfam" id="PF08327"/>
    </source>
</evidence>
<sequence length="166" mass="19295">MQKGDENMKALLKKEPNGYTAVFERKLKHPREDIWAMLTDNNQLKKWFPELQAEDLKNGGKFKFDMGDGSFEEMEILGFEKPAILEYTWGDDIVRFELNELKGGTELILIEKISKITDHTPRDLAGWHVCLNVIGRLLDGVKGGSRKEEWENWYEEYKAATETLKQ</sequence>
<evidence type="ECO:0000256" key="1">
    <source>
        <dbReference type="ARBA" id="ARBA00006817"/>
    </source>
</evidence>
<dbReference type="Pfam" id="PF08327">
    <property type="entry name" value="AHSA1"/>
    <property type="match status" value="1"/>
</dbReference>
<comment type="caution">
    <text evidence="3">The sequence shown here is derived from an EMBL/GenBank/DDBJ whole genome shotgun (WGS) entry which is preliminary data.</text>
</comment>
<dbReference type="Gene3D" id="3.30.530.20">
    <property type="match status" value="1"/>
</dbReference>
<keyword evidence="4" id="KW-1185">Reference proteome</keyword>
<dbReference type="InterPro" id="IPR023393">
    <property type="entry name" value="START-like_dom_sf"/>
</dbReference>
<dbReference type="InterPro" id="IPR013538">
    <property type="entry name" value="ASHA1/2-like_C"/>
</dbReference>
<name>A0A366K631_CYTFI</name>
<reference evidence="3 4" key="1">
    <citation type="submission" date="2018-06" db="EMBL/GenBank/DDBJ databases">
        <title>Freshwater and sediment microbial communities from various areas in North America, analyzing microbe dynamics in response to fracking.</title>
        <authorList>
            <person name="Lamendella R."/>
        </authorList>
    </citation>
    <scope>NUCLEOTIDE SEQUENCE [LARGE SCALE GENOMIC DNA]</scope>
    <source>
        <strain evidence="3 4">14_TX</strain>
    </source>
</reference>
<dbReference type="Proteomes" id="UP000252731">
    <property type="component" value="Unassembled WGS sequence"/>
</dbReference>
<proteinExistence type="inferred from homology"/>
<dbReference type="CDD" id="cd08899">
    <property type="entry name" value="SRPBCC_CalC_Aha1-like_6"/>
    <property type="match status" value="1"/>
</dbReference>
<organism evidence="3 4">
    <name type="scientific">Cytobacillus firmus</name>
    <name type="common">Bacillus firmus</name>
    <dbReference type="NCBI Taxonomy" id="1399"/>
    <lineage>
        <taxon>Bacteria</taxon>
        <taxon>Bacillati</taxon>
        <taxon>Bacillota</taxon>
        <taxon>Bacilli</taxon>
        <taxon>Bacillales</taxon>
        <taxon>Bacillaceae</taxon>
        <taxon>Cytobacillus</taxon>
    </lineage>
</organism>
<gene>
    <name evidence="3" type="ORF">DFO70_101405</name>
</gene>
<dbReference type="EMBL" id="QNSF01000001">
    <property type="protein sequence ID" value="RBP96593.1"/>
    <property type="molecule type" value="Genomic_DNA"/>
</dbReference>
<evidence type="ECO:0000313" key="4">
    <source>
        <dbReference type="Proteomes" id="UP000252731"/>
    </source>
</evidence>
<protein>
    <submittedName>
        <fullName evidence="3">Uncharacterized protein YndB with AHSA1/START domain</fullName>
    </submittedName>
</protein>
<comment type="similarity">
    <text evidence="1">Belongs to the AHA1 family.</text>
</comment>
<dbReference type="AlphaFoldDB" id="A0A366K631"/>
<evidence type="ECO:0000313" key="3">
    <source>
        <dbReference type="EMBL" id="RBP96593.1"/>
    </source>
</evidence>
<accession>A0A366K631</accession>
<dbReference type="SUPFAM" id="SSF55961">
    <property type="entry name" value="Bet v1-like"/>
    <property type="match status" value="1"/>
</dbReference>
<feature type="domain" description="Activator of Hsp90 ATPase homologue 1/2-like C-terminal" evidence="2">
    <location>
        <begin position="29"/>
        <end position="138"/>
    </location>
</feature>